<accession>A0A1C7DNT4</accession>
<dbReference type="AlphaFoldDB" id="A0A1C7DNT4"/>
<feature type="signal peptide" evidence="1">
    <location>
        <begin position="1"/>
        <end position="22"/>
    </location>
</feature>
<dbReference type="KEGG" id="phc:BBI08_03845"/>
<dbReference type="OrthoDB" id="2429070at2"/>
<dbReference type="PROSITE" id="PS51257">
    <property type="entry name" value="PROKAR_LIPOPROTEIN"/>
    <property type="match status" value="1"/>
</dbReference>
<dbReference type="EMBL" id="CP016537">
    <property type="protein sequence ID" value="ANU13028.1"/>
    <property type="molecule type" value="Genomic_DNA"/>
</dbReference>
<dbReference type="RefSeq" id="WP_008499131.1">
    <property type="nucleotide sequence ID" value="NZ_CP016537.2"/>
</dbReference>
<keyword evidence="3" id="KW-1185">Reference proteome</keyword>
<organism evidence="2 3">
    <name type="scientific">Planococcus halocryophilus</name>
    <dbReference type="NCBI Taxonomy" id="1215089"/>
    <lineage>
        <taxon>Bacteria</taxon>
        <taxon>Bacillati</taxon>
        <taxon>Bacillota</taxon>
        <taxon>Bacilli</taxon>
        <taxon>Bacillales</taxon>
        <taxon>Caryophanaceae</taxon>
        <taxon>Planococcus</taxon>
    </lineage>
</organism>
<name>A0A1C7DNT4_9BACL</name>
<protein>
    <submittedName>
        <fullName evidence="2">Uncharacterized protein</fullName>
    </submittedName>
</protein>
<keyword evidence="1" id="KW-0732">Signal</keyword>
<sequence length="116" mass="13195">MKYYVIYLLLCLTIVSGCSSNAQDASDVSTEEVSYVAFLNIDGNNYFSYDLAEKGEYTIAEEFGEVQKKIEGDVIPNENLTSNYLLEGTKIFSVKENPEIFLAKVQDEYEIYKKMP</sequence>
<gene>
    <name evidence="2" type="ORF">BBI08_03845</name>
</gene>
<dbReference type="Proteomes" id="UP000092687">
    <property type="component" value="Chromosome"/>
</dbReference>
<evidence type="ECO:0000313" key="2">
    <source>
        <dbReference type="EMBL" id="ANU13028.1"/>
    </source>
</evidence>
<reference evidence="3" key="1">
    <citation type="submission" date="2016-07" db="EMBL/GenBank/DDBJ databases">
        <authorList>
            <person name="See-Too W.S."/>
        </authorList>
    </citation>
    <scope>NUCLEOTIDE SEQUENCE [LARGE SCALE GENOMIC DNA]</scope>
    <source>
        <strain evidence="3">DSM 24743</strain>
    </source>
</reference>
<evidence type="ECO:0000256" key="1">
    <source>
        <dbReference type="SAM" id="SignalP"/>
    </source>
</evidence>
<reference evidence="3" key="2">
    <citation type="submission" date="2016-10" db="EMBL/GenBank/DDBJ databases">
        <authorList>
            <person name="See-Too W.S."/>
        </authorList>
    </citation>
    <scope>NUCLEOTIDE SEQUENCE [LARGE SCALE GENOMIC DNA]</scope>
    <source>
        <strain evidence="3">DSM 24743</strain>
    </source>
</reference>
<feature type="chain" id="PRO_5038835580" evidence="1">
    <location>
        <begin position="23"/>
        <end position="116"/>
    </location>
</feature>
<proteinExistence type="predicted"/>
<evidence type="ECO:0000313" key="3">
    <source>
        <dbReference type="Proteomes" id="UP000092687"/>
    </source>
</evidence>